<dbReference type="InterPro" id="IPR005467">
    <property type="entry name" value="His_kinase_dom"/>
</dbReference>
<dbReference type="PROSITE" id="PS50885">
    <property type="entry name" value="HAMP"/>
    <property type="match status" value="1"/>
</dbReference>
<evidence type="ECO:0000313" key="15">
    <source>
        <dbReference type="EMBL" id="NSL54570.1"/>
    </source>
</evidence>
<dbReference type="InterPro" id="IPR036097">
    <property type="entry name" value="HisK_dim/P_sf"/>
</dbReference>
<evidence type="ECO:0000256" key="2">
    <source>
        <dbReference type="ARBA" id="ARBA00004651"/>
    </source>
</evidence>
<dbReference type="PANTHER" id="PTHR43711">
    <property type="entry name" value="TWO-COMPONENT HISTIDINE KINASE"/>
    <property type="match status" value="1"/>
</dbReference>
<proteinExistence type="predicted"/>
<dbReference type="InterPro" id="IPR036890">
    <property type="entry name" value="HATPase_C_sf"/>
</dbReference>
<sequence>MIKIPALRLRAKLVLIFVAIKVLPLVLLAALAWSAAHRLGHALGQRAAVMADNMAGSIREVGDKATQDAIVALDDRSREAIERLTTDTALAVAAFLHERDRDLQAAALLEPNEAGYRNFLRHRTRDYYRHGEWRLKADGSGWEPAVPHSPDPASIARAGEALPDNAKSFHARPPEYRGERSERPLYLEMSFIGLDGQEKLRIVDGEVMRPGLRNVSRRENTFVRAETFWPELRRLRPGEIYVSEVIGAYVGSHVIGPYTPQAAEKAGIAFEPQKSAYAGTENPLGQRFRGIVRWAMPVVRSGRITGYVSLALDHDHLRQFTERILPTEARYTPIIDAIGGNYAFMWDHKSRAIAHPRDYMIVGYDPASGEQVPPWMDEELYVEWKGSGKSWAEFSADIPPFRDQSLKRKPAAALLAAGTLGLDCRYLNFSPQCAGWNQLTAQGGSGSFEIFFTGLQKLTTAAAIPYYTGQYGDSARGFGFITIGANVDDFHRAATDSARQIGLTIEQKNEAFRQERQDMLQMVENSMQRMTVELAGSTFVMVVLVIGIAFWMASFLAGHIGALVEGIRRFASGDRKQRFDVRSRDEMGDLARALNSMAETVDDSFLRSEEARQRAEDASRMKSDFLASVSHELRTPLNGILGFADLLAMDLKDVEQREQALTIRNSGKHLLGVVNDLLDLAKIESGKMTVHAEPIDLPAFVADVVRGHRAHAAGKGLELLLEMARQGPLPVLESDALRLRQILNNLINNAIKYTDHGQVSVQLEAEGTDLVFQVRDTGCGIAAEDQEAIFDRFGGVGSKVQRDKGGSGLGLSLVRKLAGLLGGRVSLASEPGRGSLFTLRIPQQPRADEGIPGDGAGPEPSGSDSDK</sequence>
<dbReference type="PRINTS" id="PR00344">
    <property type="entry name" value="BCTRLSENSOR"/>
</dbReference>
<dbReference type="SMART" id="SM00304">
    <property type="entry name" value="HAMP"/>
    <property type="match status" value="1"/>
</dbReference>
<evidence type="ECO:0000256" key="5">
    <source>
        <dbReference type="ARBA" id="ARBA00022553"/>
    </source>
</evidence>
<dbReference type="GO" id="GO:0016301">
    <property type="term" value="F:kinase activity"/>
    <property type="evidence" value="ECO:0007669"/>
    <property type="project" value="UniProtKB-KW"/>
</dbReference>
<keyword evidence="16" id="KW-1185">Reference proteome</keyword>
<dbReference type="EC" id="2.7.13.3" evidence="3"/>
<evidence type="ECO:0000256" key="10">
    <source>
        <dbReference type="ARBA" id="ARBA00023012"/>
    </source>
</evidence>
<dbReference type="Gene3D" id="3.30.565.10">
    <property type="entry name" value="Histidine kinase-like ATPase, C-terminal domain"/>
    <property type="match status" value="1"/>
</dbReference>
<keyword evidence="8 15" id="KW-0418">Kinase</keyword>
<feature type="domain" description="Histidine kinase" evidence="13">
    <location>
        <begin position="628"/>
        <end position="845"/>
    </location>
</feature>
<dbReference type="RefSeq" id="WP_170021051.1">
    <property type="nucleotide sequence ID" value="NZ_JABCSC020000001.1"/>
</dbReference>
<dbReference type="Gene3D" id="1.10.287.130">
    <property type="match status" value="1"/>
</dbReference>
<dbReference type="Pfam" id="PF02518">
    <property type="entry name" value="HATPase_c"/>
    <property type="match status" value="1"/>
</dbReference>
<protein>
    <recommendedName>
        <fullName evidence="3">histidine kinase</fullName>
        <ecNumber evidence="3">2.7.13.3</ecNumber>
    </recommendedName>
</protein>
<dbReference type="InterPro" id="IPR003661">
    <property type="entry name" value="HisK_dim/P_dom"/>
</dbReference>
<dbReference type="SMART" id="SM00388">
    <property type="entry name" value="HisKA"/>
    <property type="match status" value="1"/>
</dbReference>
<dbReference type="InterPro" id="IPR003594">
    <property type="entry name" value="HATPase_dom"/>
</dbReference>
<evidence type="ECO:0000256" key="12">
    <source>
        <dbReference type="SAM" id="Phobius"/>
    </source>
</evidence>
<keyword evidence="4" id="KW-1003">Cell membrane</keyword>
<dbReference type="SUPFAM" id="SSF103190">
    <property type="entry name" value="Sensory domain-like"/>
    <property type="match status" value="1"/>
</dbReference>
<dbReference type="PANTHER" id="PTHR43711:SF1">
    <property type="entry name" value="HISTIDINE KINASE 1"/>
    <property type="match status" value="1"/>
</dbReference>
<dbReference type="CDD" id="cd06225">
    <property type="entry name" value="HAMP"/>
    <property type="match status" value="1"/>
</dbReference>
<dbReference type="CDD" id="cd16922">
    <property type="entry name" value="HATPase_EvgS-ArcB-TorS-like"/>
    <property type="match status" value="1"/>
</dbReference>
<evidence type="ECO:0000313" key="16">
    <source>
        <dbReference type="Proteomes" id="UP000778523"/>
    </source>
</evidence>
<evidence type="ECO:0000256" key="3">
    <source>
        <dbReference type="ARBA" id="ARBA00012438"/>
    </source>
</evidence>
<dbReference type="InterPro" id="IPR003660">
    <property type="entry name" value="HAMP_dom"/>
</dbReference>
<name>A0ABX2IKI6_9RHOO</name>
<evidence type="ECO:0000256" key="7">
    <source>
        <dbReference type="ARBA" id="ARBA00022692"/>
    </source>
</evidence>
<dbReference type="Proteomes" id="UP000778523">
    <property type="component" value="Unassembled WGS sequence"/>
</dbReference>
<feature type="domain" description="HAMP" evidence="14">
    <location>
        <begin position="554"/>
        <end position="606"/>
    </location>
</feature>
<keyword evidence="7 12" id="KW-0812">Transmembrane</keyword>
<dbReference type="CDD" id="cd00082">
    <property type="entry name" value="HisKA"/>
    <property type="match status" value="1"/>
</dbReference>
<keyword evidence="5" id="KW-0597">Phosphoprotein</keyword>
<dbReference type="InterPro" id="IPR029151">
    <property type="entry name" value="Sensor-like_sf"/>
</dbReference>
<dbReference type="PROSITE" id="PS50109">
    <property type="entry name" value="HIS_KIN"/>
    <property type="match status" value="1"/>
</dbReference>
<dbReference type="SMART" id="SM00387">
    <property type="entry name" value="HATPase_c"/>
    <property type="match status" value="1"/>
</dbReference>
<dbReference type="EMBL" id="JABCSC020000001">
    <property type="protein sequence ID" value="NSL54570.1"/>
    <property type="molecule type" value="Genomic_DNA"/>
</dbReference>
<evidence type="ECO:0000256" key="9">
    <source>
        <dbReference type="ARBA" id="ARBA00022989"/>
    </source>
</evidence>
<keyword evidence="12" id="KW-0472">Membrane</keyword>
<accession>A0ABX2IKI6</accession>
<keyword evidence="6" id="KW-0808">Transferase</keyword>
<comment type="subcellular location">
    <subcellularLocation>
        <location evidence="2">Cell membrane</location>
        <topology evidence="2">Multi-pass membrane protein</topology>
    </subcellularLocation>
</comment>
<gene>
    <name evidence="15" type="ORF">HJ583_006015</name>
</gene>
<dbReference type="SUPFAM" id="SSF55874">
    <property type="entry name" value="ATPase domain of HSP90 chaperone/DNA topoisomerase II/histidine kinase"/>
    <property type="match status" value="1"/>
</dbReference>
<evidence type="ECO:0000256" key="1">
    <source>
        <dbReference type="ARBA" id="ARBA00000085"/>
    </source>
</evidence>
<dbReference type="Pfam" id="PF00512">
    <property type="entry name" value="HisKA"/>
    <property type="match status" value="1"/>
</dbReference>
<comment type="caution">
    <text evidence="15">The sequence shown here is derived from an EMBL/GenBank/DDBJ whole genome shotgun (WGS) entry which is preliminary data.</text>
</comment>
<dbReference type="SUPFAM" id="SSF158472">
    <property type="entry name" value="HAMP domain-like"/>
    <property type="match status" value="1"/>
</dbReference>
<feature type="transmembrane region" description="Helical" evidence="12">
    <location>
        <begin position="539"/>
        <end position="564"/>
    </location>
</feature>
<evidence type="ECO:0000259" key="14">
    <source>
        <dbReference type="PROSITE" id="PS50885"/>
    </source>
</evidence>
<dbReference type="Pfam" id="PF00672">
    <property type="entry name" value="HAMP"/>
    <property type="match status" value="1"/>
</dbReference>
<feature type="region of interest" description="Disordered" evidence="11">
    <location>
        <begin position="836"/>
        <end position="867"/>
    </location>
</feature>
<dbReference type="SUPFAM" id="SSF47384">
    <property type="entry name" value="Homodimeric domain of signal transducing histidine kinase"/>
    <property type="match status" value="1"/>
</dbReference>
<evidence type="ECO:0000256" key="6">
    <source>
        <dbReference type="ARBA" id="ARBA00022679"/>
    </source>
</evidence>
<evidence type="ECO:0000259" key="13">
    <source>
        <dbReference type="PROSITE" id="PS50109"/>
    </source>
</evidence>
<evidence type="ECO:0000256" key="11">
    <source>
        <dbReference type="SAM" id="MobiDB-lite"/>
    </source>
</evidence>
<keyword evidence="9 12" id="KW-1133">Transmembrane helix</keyword>
<dbReference type="InterPro" id="IPR050736">
    <property type="entry name" value="Sensor_HK_Regulatory"/>
</dbReference>
<evidence type="ECO:0000256" key="8">
    <source>
        <dbReference type="ARBA" id="ARBA00022777"/>
    </source>
</evidence>
<dbReference type="Gene3D" id="3.30.450.20">
    <property type="entry name" value="PAS domain"/>
    <property type="match status" value="1"/>
</dbReference>
<keyword evidence="10" id="KW-0902">Two-component regulatory system</keyword>
<dbReference type="InterPro" id="IPR004358">
    <property type="entry name" value="Sig_transdc_His_kin-like_C"/>
</dbReference>
<organism evidence="15 16">
    <name type="scientific">Uliginosibacterium aquaticum</name>
    <dbReference type="NCBI Taxonomy" id="2731212"/>
    <lineage>
        <taxon>Bacteria</taxon>
        <taxon>Pseudomonadati</taxon>
        <taxon>Pseudomonadota</taxon>
        <taxon>Betaproteobacteria</taxon>
        <taxon>Rhodocyclales</taxon>
        <taxon>Zoogloeaceae</taxon>
        <taxon>Uliginosibacterium</taxon>
    </lineage>
</organism>
<dbReference type="Gene3D" id="6.10.340.10">
    <property type="match status" value="1"/>
</dbReference>
<evidence type="ECO:0000256" key="4">
    <source>
        <dbReference type="ARBA" id="ARBA00022475"/>
    </source>
</evidence>
<comment type="catalytic activity">
    <reaction evidence="1">
        <text>ATP + protein L-histidine = ADP + protein N-phospho-L-histidine.</text>
        <dbReference type="EC" id="2.7.13.3"/>
    </reaction>
</comment>
<reference evidence="15 16" key="1">
    <citation type="submission" date="2020-06" db="EMBL/GenBank/DDBJ databases">
        <title>Draft genome of Uliginosibacterium sp. IMCC34675.</title>
        <authorList>
            <person name="Song J."/>
        </authorList>
    </citation>
    <scope>NUCLEOTIDE SEQUENCE [LARGE SCALE GENOMIC DNA]</scope>
    <source>
        <strain evidence="15 16">IMCC34675</strain>
    </source>
</reference>